<dbReference type="Proteomes" id="UP000501891">
    <property type="component" value="Chromosome"/>
</dbReference>
<feature type="domain" description="TnsA endonuclease N-terminal" evidence="1">
    <location>
        <begin position="46"/>
        <end position="119"/>
    </location>
</feature>
<reference evidence="2" key="1">
    <citation type="submission" date="2020-04" db="EMBL/GenBank/DDBJ databases">
        <title>A desert anoxygenic phototrophic bacterium fixes CO2 using RubisCO under aerobic conditions.</title>
        <authorList>
            <person name="Tang K."/>
        </authorList>
    </citation>
    <scope>NUCLEOTIDE SEQUENCE [LARGE SCALE GENOMIC DNA]</scope>
    <source>
        <strain evidence="2">MIMtkB3</strain>
    </source>
</reference>
<dbReference type="GO" id="GO:0004519">
    <property type="term" value="F:endonuclease activity"/>
    <property type="evidence" value="ECO:0007669"/>
    <property type="project" value="UniProtKB-KW"/>
</dbReference>
<accession>A0A858R4N5</accession>
<protein>
    <submittedName>
        <fullName evidence="2">Heteromeric transposase endonuclease subunit TnsA</fullName>
    </submittedName>
</protein>
<proteinExistence type="predicted"/>
<keyword evidence="2" id="KW-0378">Hydrolase</keyword>
<gene>
    <name evidence="2" type="ORF">HHL28_03885</name>
</gene>
<organism evidence="2 3">
    <name type="scientific">Aerophototrophica crusticola</name>
    <dbReference type="NCBI Taxonomy" id="1709002"/>
    <lineage>
        <taxon>Bacteria</taxon>
        <taxon>Pseudomonadati</taxon>
        <taxon>Pseudomonadota</taxon>
        <taxon>Alphaproteobacteria</taxon>
        <taxon>Rhodospirillales</taxon>
        <taxon>Rhodospirillaceae</taxon>
        <taxon>Aerophototrophica</taxon>
    </lineage>
</organism>
<keyword evidence="3" id="KW-1185">Reference proteome</keyword>
<dbReference type="EMBL" id="CP051775">
    <property type="protein sequence ID" value="QJE72351.1"/>
    <property type="molecule type" value="Genomic_DNA"/>
</dbReference>
<evidence type="ECO:0000313" key="3">
    <source>
        <dbReference type="Proteomes" id="UP000501891"/>
    </source>
</evidence>
<evidence type="ECO:0000313" key="2">
    <source>
        <dbReference type="EMBL" id="QJE72351.1"/>
    </source>
</evidence>
<evidence type="ECO:0000259" key="1">
    <source>
        <dbReference type="Pfam" id="PF08722"/>
    </source>
</evidence>
<dbReference type="KEGG" id="acru:HHL28_03885"/>
<sequence length="213" mass="23306">MPVRKIGLCYRSVGGRVPMGPGRRGVDVESTLERDFALLQRFDLAVATLEEQPVRIRLPGGGSYVPDFLVTYRDARPPRLVEVKYSTDKALLAGELEARFAAARAYAADMGWRFEVATEQAIRTARLENAKFLLPYRDRSVPAGRRDALIASVRLARVLTVRELAASGPESAAGAPALLPDVWTLVARLELAADLDQPVAATTPLTLPRERSP</sequence>
<dbReference type="Pfam" id="PF08722">
    <property type="entry name" value="Tn7_TnsA-like_N"/>
    <property type="match status" value="1"/>
</dbReference>
<dbReference type="AlphaFoldDB" id="A0A858R4N5"/>
<dbReference type="InterPro" id="IPR014833">
    <property type="entry name" value="TnsA_N"/>
</dbReference>
<name>A0A858R4N5_9PROT</name>
<keyword evidence="2" id="KW-0255">Endonuclease</keyword>
<keyword evidence="2" id="KW-0540">Nuclease</keyword>